<accession>A0AAN8KJH0</accession>
<dbReference type="CDD" id="cd00104">
    <property type="entry name" value="KAZAL_FS"/>
    <property type="match status" value="1"/>
</dbReference>
<dbReference type="Pfam" id="PF07648">
    <property type="entry name" value="Kazal_2"/>
    <property type="match status" value="1"/>
</dbReference>
<evidence type="ECO:0000313" key="6">
    <source>
        <dbReference type="EMBL" id="KAK6192535.1"/>
    </source>
</evidence>
<dbReference type="GO" id="GO:0030154">
    <property type="term" value="P:cell differentiation"/>
    <property type="evidence" value="ECO:0007669"/>
    <property type="project" value="TreeGrafter"/>
</dbReference>
<dbReference type="AlphaFoldDB" id="A0AAN8KJH0"/>
<evidence type="ECO:0000256" key="2">
    <source>
        <dbReference type="ARBA" id="ARBA00022900"/>
    </source>
</evidence>
<reference evidence="6 7" key="1">
    <citation type="submission" date="2024-01" db="EMBL/GenBank/DDBJ databases">
        <title>The genome of the rayed Mediterranean limpet Patella caerulea (Linnaeus, 1758).</title>
        <authorList>
            <person name="Anh-Thu Weber A."/>
            <person name="Halstead-Nussloch G."/>
        </authorList>
    </citation>
    <scope>NUCLEOTIDE SEQUENCE [LARGE SCALE GENOMIC DNA]</scope>
    <source>
        <strain evidence="6">AATW-2023a</strain>
        <tissue evidence="6">Whole specimen</tissue>
    </source>
</reference>
<keyword evidence="2" id="KW-0722">Serine protease inhibitor</keyword>
<evidence type="ECO:0000256" key="4">
    <source>
        <dbReference type="SAM" id="SignalP"/>
    </source>
</evidence>
<dbReference type="GO" id="GO:0005576">
    <property type="term" value="C:extracellular region"/>
    <property type="evidence" value="ECO:0007669"/>
    <property type="project" value="TreeGrafter"/>
</dbReference>
<dbReference type="EMBL" id="JAZGQO010000002">
    <property type="protein sequence ID" value="KAK6192535.1"/>
    <property type="molecule type" value="Genomic_DNA"/>
</dbReference>
<dbReference type="PROSITE" id="PS51257">
    <property type="entry name" value="PROKAR_LIPOPROTEIN"/>
    <property type="match status" value="1"/>
</dbReference>
<name>A0AAN8KJH0_PATCE</name>
<keyword evidence="3" id="KW-1015">Disulfide bond</keyword>
<dbReference type="SUPFAM" id="SSF100895">
    <property type="entry name" value="Kazal-type serine protease inhibitors"/>
    <property type="match status" value="1"/>
</dbReference>
<protein>
    <recommendedName>
        <fullName evidence="5">Kazal-like domain-containing protein</fullName>
    </recommendedName>
</protein>
<sequence length="74" mass="7979">MKHLVLTFFLLFTAGCWCAPTTEDPCLLACPFIWMPVCGDNGVTYGNSCAMKSLTCMQNIQVAVAHNGSCDTSV</sequence>
<feature type="signal peptide" evidence="4">
    <location>
        <begin position="1"/>
        <end position="18"/>
    </location>
</feature>
<dbReference type="InterPro" id="IPR050653">
    <property type="entry name" value="Prot_Inhib_GrowthFact_Antg"/>
</dbReference>
<feature type="chain" id="PRO_5043040128" description="Kazal-like domain-containing protein" evidence="4">
    <location>
        <begin position="19"/>
        <end position="74"/>
    </location>
</feature>
<gene>
    <name evidence="6" type="ORF">SNE40_003985</name>
</gene>
<dbReference type="Proteomes" id="UP001347796">
    <property type="component" value="Unassembled WGS sequence"/>
</dbReference>
<evidence type="ECO:0000259" key="5">
    <source>
        <dbReference type="PROSITE" id="PS51465"/>
    </source>
</evidence>
<keyword evidence="7" id="KW-1185">Reference proteome</keyword>
<evidence type="ECO:0000256" key="3">
    <source>
        <dbReference type="ARBA" id="ARBA00023157"/>
    </source>
</evidence>
<keyword evidence="1" id="KW-0646">Protease inhibitor</keyword>
<keyword evidence="4" id="KW-0732">Signal</keyword>
<proteinExistence type="predicted"/>
<comment type="caution">
    <text evidence="6">The sequence shown here is derived from an EMBL/GenBank/DDBJ whole genome shotgun (WGS) entry which is preliminary data.</text>
</comment>
<organism evidence="6 7">
    <name type="scientific">Patella caerulea</name>
    <name type="common">Rayed Mediterranean limpet</name>
    <dbReference type="NCBI Taxonomy" id="87958"/>
    <lineage>
        <taxon>Eukaryota</taxon>
        <taxon>Metazoa</taxon>
        <taxon>Spiralia</taxon>
        <taxon>Lophotrochozoa</taxon>
        <taxon>Mollusca</taxon>
        <taxon>Gastropoda</taxon>
        <taxon>Patellogastropoda</taxon>
        <taxon>Patelloidea</taxon>
        <taxon>Patellidae</taxon>
        <taxon>Patella</taxon>
    </lineage>
</organism>
<dbReference type="Gene3D" id="3.30.60.30">
    <property type="match status" value="1"/>
</dbReference>
<evidence type="ECO:0000313" key="7">
    <source>
        <dbReference type="Proteomes" id="UP001347796"/>
    </source>
</evidence>
<feature type="domain" description="Kazal-like" evidence="5">
    <location>
        <begin position="20"/>
        <end position="72"/>
    </location>
</feature>
<evidence type="ECO:0000256" key="1">
    <source>
        <dbReference type="ARBA" id="ARBA00022690"/>
    </source>
</evidence>
<dbReference type="GO" id="GO:0004867">
    <property type="term" value="F:serine-type endopeptidase inhibitor activity"/>
    <property type="evidence" value="ECO:0007669"/>
    <property type="project" value="UniProtKB-KW"/>
</dbReference>
<dbReference type="SMART" id="SM00280">
    <property type="entry name" value="KAZAL"/>
    <property type="match status" value="1"/>
</dbReference>
<dbReference type="PROSITE" id="PS51465">
    <property type="entry name" value="KAZAL_2"/>
    <property type="match status" value="1"/>
</dbReference>
<dbReference type="InterPro" id="IPR036058">
    <property type="entry name" value="Kazal_dom_sf"/>
</dbReference>
<dbReference type="PANTHER" id="PTHR10913">
    <property type="entry name" value="FOLLISTATIN-RELATED"/>
    <property type="match status" value="1"/>
</dbReference>
<dbReference type="PANTHER" id="PTHR10913:SF45">
    <property type="entry name" value="FOLLISTATIN, ISOFORM A-RELATED"/>
    <property type="match status" value="1"/>
</dbReference>
<dbReference type="InterPro" id="IPR002350">
    <property type="entry name" value="Kazal_dom"/>
</dbReference>